<feature type="signal peptide" evidence="1">
    <location>
        <begin position="1"/>
        <end position="21"/>
    </location>
</feature>
<evidence type="ECO:0000313" key="3">
    <source>
        <dbReference type="Proteomes" id="UP000008207"/>
    </source>
</evidence>
<proteinExistence type="predicted"/>
<keyword evidence="3" id="KW-1185">Reference proteome</keyword>
<evidence type="ECO:0000313" key="2">
    <source>
        <dbReference type="EMBL" id="ACL55497.1"/>
    </source>
</evidence>
<reference evidence="2 3" key="1">
    <citation type="submission" date="2009-01" db="EMBL/GenBank/DDBJ databases">
        <title>Complete sequence of chromosome of Methylobacterium nodulans ORS 2060.</title>
        <authorList>
            <consortium name="US DOE Joint Genome Institute"/>
            <person name="Lucas S."/>
            <person name="Copeland A."/>
            <person name="Lapidus A."/>
            <person name="Glavina del Rio T."/>
            <person name="Dalin E."/>
            <person name="Tice H."/>
            <person name="Bruce D."/>
            <person name="Goodwin L."/>
            <person name="Pitluck S."/>
            <person name="Sims D."/>
            <person name="Brettin T."/>
            <person name="Detter J.C."/>
            <person name="Han C."/>
            <person name="Larimer F."/>
            <person name="Land M."/>
            <person name="Hauser L."/>
            <person name="Kyrpides N."/>
            <person name="Ivanova N."/>
            <person name="Marx C.J."/>
            <person name="Richardson P."/>
        </authorList>
    </citation>
    <scope>NUCLEOTIDE SEQUENCE [LARGE SCALE GENOMIC DNA]</scope>
    <source>
        <strain evidence="3">LMG 21967 / CNCM I-2342 / ORS 2060</strain>
    </source>
</reference>
<dbReference type="OrthoDB" id="8245037at2"/>
<name>B8ICA9_METNO</name>
<dbReference type="EMBL" id="CP001349">
    <property type="protein sequence ID" value="ACL55497.1"/>
    <property type="molecule type" value="Genomic_DNA"/>
</dbReference>
<dbReference type="Proteomes" id="UP000008207">
    <property type="component" value="Chromosome"/>
</dbReference>
<dbReference type="KEGG" id="mno:Mnod_0455"/>
<accession>B8ICA9</accession>
<dbReference type="RefSeq" id="WP_015927208.1">
    <property type="nucleotide sequence ID" value="NC_011894.1"/>
</dbReference>
<sequence>MKSSSILAAVTLLLAAPPAFSQGTAEQRAACTPDVWRLCASAIPNVGAITSCLRRESANLSPACRTVMNEVQGPAQRVESAQRVAPARPEAPQRMATRRQEPPRIAVHPAPVRRTLAARPAPRMMTPRQAPVRLTMRRHYARTAMVRHPAVHAATPRRHYAVRSPRRDYAGIPAGFARFGGSRSAMREANYWMRQISGMMGGMGGMGGMSLDSIRDMRVGDLMNMME</sequence>
<evidence type="ECO:0000256" key="1">
    <source>
        <dbReference type="SAM" id="SignalP"/>
    </source>
</evidence>
<dbReference type="STRING" id="460265.Mnod_0455"/>
<protein>
    <submittedName>
        <fullName evidence="2">Uncharacterized protein</fullName>
    </submittedName>
</protein>
<gene>
    <name evidence="2" type="ordered locus">Mnod_0455</name>
</gene>
<dbReference type="AlphaFoldDB" id="B8ICA9"/>
<dbReference type="eggNOG" id="ENOG5033B3H">
    <property type="taxonomic scope" value="Bacteria"/>
</dbReference>
<dbReference type="HOGENOM" id="CLU_1218608_0_0_5"/>
<keyword evidence="1" id="KW-0732">Signal</keyword>
<feature type="chain" id="PRO_5002874261" evidence="1">
    <location>
        <begin position="22"/>
        <end position="227"/>
    </location>
</feature>
<organism evidence="2 3">
    <name type="scientific">Methylobacterium nodulans (strain LMG 21967 / CNCM I-2342 / ORS 2060)</name>
    <dbReference type="NCBI Taxonomy" id="460265"/>
    <lineage>
        <taxon>Bacteria</taxon>
        <taxon>Pseudomonadati</taxon>
        <taxon>Pseudomonadota</taxon>
        <taxon>Alphaproteobacteria</taxon>
        <taxon>Hyphomicrobiales</taxon>
        <taxon>Methylobacteriaceae</taxon>
        <taxon>Methylobacterium</taxon>
    </lineage>
</organism>